<dbReference type="GeneID" id="71761102"/>
<sequence>MDELTDPETLRERENVEFDELPPETHQNHFELYEPIAGMVIAASPTWMAGCSS</sequence>
<accession>A0AAV3SKF8</accession>
<reference evidence="1" key="3">
    <citation type="submission" date="2023-12" db="EMBL/GenBank/DDBJ databases">
        <authorList>
            <person name="Sun Q."/>
            <person name="Inoue M."/>
        </authorList>
    </citation>
    <scope>NUCLEOTIDE SEQUENCE</scope>
    <source>
        <strain evidence="1">JCM 12289</strain>
    </source>
</reference>
<dbReference type="RefSeq" id="WP_244704356.1">
    <property type="nucleotide sequence ID" value="NZ_BAAADN010000046.1"/>
</dbReference>
<evidence type="ECO:0000313" key="3">
    <source>
        <dbReference type="Proteomes" id="UP000830542"/>
    </source>
</evidence>
<dbReference type="AlphaFoldDB" id="A0AAV3SKF8"/>
<reference evidence="2" key="2">
    <citation type="submission" date="2022-04" db="EMBL/GenBank/DDBJ databases">
        <title>Sequencing and genomic assembly of Halococcus dombrowskii.</title>
        <authorList>
            <person name="Lim S.W."/>
            <person name="MacLea K.S."/>
        </authorList>
    </citation>
    <scope>NUCLEOTIDE SEQUENCE</scope>
    <source>
        <strain evidence="2">H4</strain>
    </source>
</reference>
<dbReference type="EMBL" id="BAAADN010000046">
    <property type="protein sequence ID" value="GAA0470030.1"/>
    <property type="molecule type" value="Genomic_DNA"/>
</dbReference>
<evidence type="ECO:0000313" key="4">
    <source>
        <dbReference type="Proteomes" id="UP001500962"/>
    </source>
</evidence>
<reference evidence="1" key="1">
    <citation type="journal article" date="2014" name="Int. J. Syst. Evol. Microbiol.">
        <title>Complete genome sequence of Corynebacterium casei LMG S-19264T (=DSM 44701T), isolated from a smear-ripened cheese.</title>
        <authorList>
            <consortium name="US DOE Joint Genome Institute (JGI-PGF)"/>
            <person name="Walter F."/>
            <person name="Albersmeier A."/>
            <person name="Kalinowski J."/>
            <person name="Ruckert C."/>
        </authorList>
    </citation>
    <scope>NUCLEOTIDE SEQUENCE</scope>
    <source>
        <strain evidence="1">JCM 12289</strain>
    </source>
</reference>
<dbReference type="Proteomes" id="UP001500962">
    <property type="component" value="Unassembled WGS sequence"/>
</dbReference>
<keyword evidence="3" id="KW-1185">Reference proteome</keyword>
<protein>
    <submittedName>
        <fullName evidence="1">Uncharacterized protein</fullName>
    </submittedName>
</protein>
<evidence type="ECO:0000313" key="1">
    <source>
        <dbReference type="EMBL" id="GAA0470030.1"/>
    </source>
</evidence>
<gene>
    <name evidence="1" type="ORF">GCM10008985_28740</name>
    <name evidence="2" type="ORF">MUK72_04600</name>
</gene>
<dbReference type="Proteomes" id="UP000830542">
    <property type="component" value="Chromosome"/>
</dbReference>
<name>A0AAV3SKF8_HALDO</name>
<dbReference type="EMBL" id="CP095005">
    <property type="protein sequence ID" value="UOO95990.1"/>
    <property type="molecule type" value="Genomic_DNA"/>
</dbReference>
<dbReference type="KEGG" id="hdo:MUK72_04600"/>
<evidence type="ECO:0000313" key="2">
    <source>
        <dbReference type="EMBL" id="UOO95990.1"/>
    </source>
</evidence>
<organism evidence="1 4">
    <name type="scientific">Halococcus dombrowskii</name>
    <dbReference type="NCBI Taxonomy" id="179637"/>
    <lineage>
        <taxon>Archaea</taxon>
        <taxon>Methanobacteriati</taxon>
        <taxon>Methanobacteriota</taxon>
        <taxon>Stenosarchaea group</taxon>
        <taxon>Halobacteria</taxon>
        <taxon>Halobacteriales</taxon>
        <taxon>Halococcaceae</taxon>
        <taxon>Halococcus</taxon>
    </lineage>
</organism>
<proteinExistence type="predicted"/>